<dbReference type="PANTHER" id="PTHR12276">
    <property type="entry name" value="EPSIN/ENT-RELATED"/>
    <property type="match status" value="1"/>
</dbReference>
<dbReference type="Pfam" id="PF01417">
    <property type="entry name" value="ENTH"/>
    <property type="match status" value="1"/>
</dbReference>
<feature type="compositionally biased region" description="Low complexity" evidence="2">
    <location>
        <begin position="349"/>
        <end position="365"/>
    </location>
</feature>
<dbReference type="GO" id="GO:0030276">
    <property type="term" value="F:clathrin binding"/>
    <property type="evidence" value="ECO:0007669"/>
    <property type="project" value="TreeGrafter"/>
</dbReference>
<dbReference type="AlphaFoldDB" id="A0A316UKB2"/>
<keyword evidence="5" id="KW-1185">Reference proteome</keyword>
<dbReference type="SMART" id="SM00273">
    <property type="entry name" value="ENTH"/>
    <property type="match status" value="1"/>
</dbReference>
<dbReference type="OrthoDB" id="4033880at2759"/>
<evidence type="ECO:0000313" key="5">
    <source>
        <dbReference type="Proteomes" id="UP000245942"/>
    </source>
</evidence>
<keyword evidence="1" id="KW-0175">Coiled coil</keyword>
<dbReference type="RefSeq" id="XP_025350825.1">
    <property type="nucleotide sequence ID" value="XM_025495464.1"/>
</dbReference>
<feature type="compositionally biased region" description="Basic and acidic residues" evidence="2">
    <location>
        <begin position="480"/>
        <end position="489"/>
    </location>
</feature>
<sequence>MLSRVVPDNAPPWLRSTSLNNLDIDFQLLRNRLLRSYSSIARANVALSDDSFGRCSGNKISNLTFYDLKSAWTQAKNYALNISDIEAKVNEATSDDPWGASSTLMQEIAGATQNFQDFNEIMPAIFRNFMEREAREWRQIYKSLTLLEYLTKHGSERVVDDARAHLGTIKILRNFHYIDEAGKDQGLNVRNRAKELSELLSDVDRIRQERRKARANRQKYQGVSNSDFVPGSGGGRYGGFGSDSFNAGGGAVGTSSGAGAYPGGAAARESFDEYDAGDDDVAGSAPRRSTASRSSASVQSSSRGAAAPPKKKAPEAKVADLFSFDDDEPAAAPAAPQTADAFGDDFDDFQGAPSAAPAKQAASRAAPPPAPKASGGDIFDFLGGDNGSSSSAPTSSVTSPSARPSTSSVLSPSSLRPTMQTASSSASLPAAQATLPSQQGARPSTSSKPATSSGLSGFDDLWASSAGSSKRSAAGNGKKTMADLAKEKTGAGVWGGGASSGGAQQQQQQKKDVFDFL</sequence>
<dbReference type="InterPro" id="IPR013809">
    <property type="entry name" value="ENTH"/>
</dbReference>
<evidence type="ECO:0000256" key="1">
    <source>
        <dbReference type="SAM" id="Coils"/>
    </source>
</evidence>
<feature type="compositionally biased region" description="Low complexity" evidence="2">
    <location>
        <begin position="388"/>
        <end position="437"/>
    </location>
</feature>
<dbReference type="GO" id="GO:0005543">
    <property type="term" value="F:phospholipid binding"/>
    <property type="evidence" value="ECO:0007669"/>
    <property type="project" value="TreeGrafter"/>
</dbReference>
<gene>
    <name evidence="4" type="ORF">BCV69DRAFT_7016</name>
</gene>
<feature type="compositionally biased region" description="Low complexity" evidence="2">
    <location>
        <begin position="330"/>
        <end position="341"/>
    </location>
</feature>
<accession>A0A316UKB2</accession>
<evidence type="ECO:0000259" key="3">
    <source>
        <dbReference type="PROSITE" id="PS50942"/>
    </source>
</evidence>
<feature type="region of interest" description="Disordered" evidence="2">
    <location>
        <begin position="275"/>
        <end position="517"/>
    </location>
</feature>
<dbReference type="Proteomes" id="UP000245942">
    <property type="component" value="Unassembled WGS sequence"/>
</dbReference>
<dbReference type="GO" id="GO:0005829">
    <property type="term" value="C:cytosol"/>
    <property type="evidence" value="ECO:0007669"/>
    <property type="project" value="GOC"/>
</dbReference>
<dbReference type="InterPro" id="IPR008942">
    <property type="entry name" value="ENTH_VHS"/>
</dbReference>
<feature type="domain" description="ENTH" evidence="3">
    <location>
        <begin position="77"/>
        <end position="210"/>
    </location>
</feature>
<dbReference type="FunFam" id="1.25.40.90:FF:000006">
    <property type="entry name" value="Clathrin interactor 1"/>
    <property type="match status" value="1"/>
</dbReference>
<proteinExistence type="predicted"/>
<dbReference type="EMBL" id="KZ819321">
    <property type="protein sequence ID" value="PWN23665.1"/>
    <property type="molecule type" value="Genomic_DNA"/>
</dbReference>
<dbReference type="STRING" id="1684307.A0A316UKB2"/>
<dbReference type="PANTHER" id="PTHR12276:SF45">
    <property type="entry name" value="CLATHRIN INTERACTOR 1"/>
    <property type="match status" value="1"/>
</dbReference>
<organism evidence="4 5">
    <name type="scientific">Pseudomicrostroma glucosiphilum</name>
    <dbReference type="NCBI Taxonomy" id="1684307"/>
    <lineage>
        <taxon>Eukaryota</taxon>
        <taxon>Fungi</taxon>
        <taxon>Dikarya</taxon>
        <taxon>Basidiomycota</taxon>
        <taxon>Ustilaginomycotina</taxon>
        <taxon>Exobasidiomycetes</taxon>
        <taxon>Microstromatales</taxon>
        <taxon>Microstromatales incertae sedis</taxon>
        <taxon>Pseudomicrostroma</taxon>
    </lineage>
</organism>
<protein>
    <submittedName>
        <fullName evidence="4">ENTH-domain-containing protein</fullName>
    </submittedName>
</protein>
<reference evidence="4 5" key="1">
    <citation type="journal article" date="2018" name="Mol. Biol. Evol.">
        <title>Broad Genomic Sampling Reveals a Smut Pathogenic Ancestry of the Fungal Clade Ustilaginomycotina.</title>
        <authorList>
            <person name="Kijpornyongpan T."/>
            <person name="Mondo S.J."/>
            <person name="Barry K."/>
            <person name="Sandor L."/>
            <person name="Lee J."/>
            <person name="Lipzen A."/>
            <person name="Pangilinan J."/>
            <person name="LaButti K."/>
            <person name="Hainaut M."/>
            <person name="Henrissat B."/>
            <person name="Grigoriev I.V."/>
            <person name="Spatafora J.W."/>
            <person name="Aime M.C."/>
        </authorList>
    </citation>
    <scope>NUCLEOTIDE SEQUENCE [LARGE SCALE GENOMIC DNA]</scope>
    <source>
        <strain evidence="4 5">MCA 4718</strain>
    </source>
</reference>
<dbReference type="GO" id="GO:0005768">
    <property type="term" value="C:endosome"/>
    <property type="evidence" value="ECO:0007669"/>
    <property type="project" value="TreeGrafter"/>
</dbReference>
<name>A0A316UKB2_9BASI</name>
<dbReference type="Gene3D" id="1.25.40.90">
    <property type="match status" value="1"/>
</dbReference>
<evidence type="ECO:0000256" key="2">
    <source>
        <dbReference type="SAM" id="MobiDB-lite"/>
    </source>
</evidence>
<dbReference type="GO" id="GO:0005886">
    <property type="term" value="C:plasma membrane"/>
    <property type="evidence" value="ECO:0007669"/>
    <property type="project" value="TreeGrafter"/>
</dbReference>
<feature type="compositionally biased region" description="Low complexity" evidence="2">
    <location>
        <begin position="463"/>
        <end position="479"/>
    </location>
</feature>
<dbReference type="GO" id="GO:0006895">
    <property type="term" value="P:Golgi to endosome transport"/>
    <property type="evidence" value="ECO:0007669"/>
    <property type="project" value="TreeGrafter"/>
</dbReference>
<feature type="compositionally biased region" description="Low complexity" evidence="2">
    <location>
        <begin position="282"/>
        <end position="308"/>
    </location>
</feature>
<dbReference type="PROSITE" id="PS50942">
    <property type="entry name" value="ENTH"/>
    <property type="match status" value="1"/>
</dbReference>
<dbReference type="GO" id="GO:0006897">
    <property type="term" value="P:endocytosis"/>
    <property type="evidence" value="ECO:0007669"/>
    <property type="project" value="TreeGrafter"/>
</dbReference>
<feature type="compositionally biased region" description="Polar residues" evidence="2">
    <location>
        <begin position="438"/>
        <end position="455"/>
    </location>
</feature>
<dbReference type="SUPFAM" id="SSF48464">
    <property type="entry name" value="ENTH/VHS domain"/>
    <property type="match status" value="1"/>
</dbReference>
<dbReference type="GO" id="GO:0030125">
    <property type="term" value="C:clathrin vesicle coat"/>
    <property type="evidence" value="ECO:0007669"/>
    <property type="project" value="TreeGrafter"/>
</dbReference>
<evidence type="ECO:0000313" key="4">
    <source>
        <dbReference type="EMBL" id="PWN23665.1"/>
    </source>
</evidence>
<feature type="coiled-coil region" evidence="1">
    <location>
        <begin position="196"/>
        <end position="223"/>
    </location>
</feature>
<dbReference type="CDD" id="cd16992">
    <property type="entry name" value="ENTH_Ent3"/>
    <property type="match status" value="1"/>
</dbReference>
<dbReference type="GeneID" id="37017198"/>